<dbReference type="SUPFAM" id="SSF52833">
    <property type="entry name" value="Thioredoxin-like"/>
    <property type="match status" value="1"/>
</dbReference>
<reference evidence="3 4" key="1">
    <citation type="submission" date="2014-11" db="EMBL/GenBank/DDBJ databases">
        <authorList>
            <person name="Zhu J."/>
            <person name="Qi W."/>
            <person name="Song R."/>
        </authorList>
    </citation>
    <scope>NUCLEOTIDE SEQUENCE [LARGE SCALE GENOMIC DNA]</scope>
</reference>
<keyword evidence="1" id="KW-0472">Membrane</keyword>
<evidence type="ECO:0000256" key="1">
    <source>
        <dbReference type="SAM" id="Phobius"/>
    </source>
</evidence>
<dbReference type="InterPro" id="IPR013766">
    <property type="entry name" value="Thioredoxin_domain"/>
</dbReference>
<dbReference type="OrthoDB" id="409136at2759"/>
<dbReference type="PANTHER" id="PTHR46472:SF1">
    <property type="entry name" value="NUCLEOREDOXIN"/>
    <property type="match status" value="1"/>
</dbReference>
<dbReference type="GO" id="GO:0030178">
    <property type="term" value="P:negative regulation of Wnt signaling pathway"/>
    <property type="evidence" value="ECO:0007669"/>
    <property type="project" value="TreeGrafter"/>
</dbReference>
<accession>A0A0G4G8P9</accession>
<dbReference type="InterPro" id="IPR012336">
    <property type="entry name" value="Thioredoxin-like_fold"/>
</dbReference>
<evidence type="ECO:0000259" key="2">
    <source>
        <dbReference type="PROSITE" id="PS51352"/>
    </source>
</evidence>
<evidence type="ECO:0000313" key="3">
    <source>
        <dbReference type="EMBL" id="CEM25082.1"/>
    </source>
</evidence>
<dbReference type="GO" id="GO:0004791">
    <property type="term" value="F:thioredoxin-disulfide reductase (NADPH) activity"/>
    <property type="evidence" value="ECO:0007669"/>
    <property type="project" value="TreeGrafter"/>
</dbReference>
<dbReference type="InterPro" id="IPR036249">
    <property type="entry name" value="Thioredoxin-like_sf"/>
</dbReference>
<dbReference type="PANTHER" id="PTHR46472">
    <property type="entry name" value="NUCLEOREDOXIN"/>
    <property type="match status" value="1"/>
</dbReference>
<keyword evidence="1" id="KW-0812">Transmembrane</keyword>
<dbReference type="PhylomeDB" id="A0A0G4G8P9"/>
<gene>
    <name evidence="3" type="ORF">Vbra_3266</name>
</gene>
<dbReference type="PROSITE" id="PS51352">
    <property type="entry name" value="THIOREDOXIN_2"/>
    <property type="match status" value="1"/>
</dbReference>
<feature type="domain" description="Thioredoxin" evidence="2">
    <location>
        <begin position="1"/>
        <end position="141"/>
    </location>
</feature>
<dbReference type="OMA" id="TDDYKHE"/>
<protein>
    <recommendedName>
        <fullName evidence="2">Thioredoxin domain-containing protein</fullName>
    </recommendedName>
</protein>
<keyword evidence="4" id="KW-1185">Reference proteome</keyword>
<name>A0A0G4G8P9_VITBC</name>
<dbReference type="GO" id="GO:0031397">
    <property type="term" value="P:negative regulation of protein ubiquitination"/>
    <property type="evidence" value="ECO:0007669"/>
    <property type="project" value="TreeGrafter"/>
</dbReference>
<organism evidence="3 4">
    <name type="scientific">Vitrella brassicaformis (strain CCMP3155)</name>
    <dbReference type="NCBI Taxonomy" id="1169540"/>
    <lineage>
        <taxon>Eukaryota</taxon>
        <taxon>Sar</taxon>
        <taxon>Alveolata</taxon>
        <taxon>Colpodellida</taxon>
        <taxon>Vitrellaceae</taxon>
        <taxon>Vitrella</taxon>
    </lineage>
</organism>
<dbReference type="AlphaFoldDB" id="A0A0G4G8P9"/>
<keyword evidence="1" id="KW-1133">Transmembrane helix</keyword>
<dbReference type="EMBL" id="CDMY01000592">
    <property type="protein sequence ID" value="CEM25082.1"/>
    <property type="molecule type" value="Genomic_DNA"/>
</dbReference>
<dbReference type="VEuPathDB" id="CryptoDB:Vbra_3266"/>
<evidence type="ECO:0000313" key="4">
    <source>
        <dbReference type="Proteomes" id="UP000041254"/>
    </source>
</evidence>
<dbReference type="InParanoid" id="A0A0G4G8P9"/>
<dbReference type="GO" id="GO:0005634">
    <property type="term" value="C:nucleus"/>
    <property type="evidence" value="ECO:0007669"/>
    <property type="project" value="TreeGrafter"/>
</dbReference>
<dbReference type="Proteomes" id="UP000041254">
    <property type="component" value="Unassembled WGS sequence"/>
</dbReference>
<proteinExistence type="predicted"/>
<sequence>MASPSAEALESIFGSSVINAAGEEIPVEELAKCDAIGVYFSAHWCPPCRGFTPMLIGTYKKLKDSDKRFEVIFVSLDRSEADFKTYFAGMPWTSVRFMDSARRDQLNNRFTPSGIPALYIVDNEGVMLQENGRQAVVADPEGKNFPWVAFKLSFAERVSSQLMPRLMQLLPLLFILYSLVRFVARYLGYL</sequence>
<dbReference type="Gene3D" id="3.40.30.10">
    <property type="entry name" value="Glutaredoxin"/>
    <property type="match status" value="1"/>
</dbReference>
<feature type="transmembrane region" description="Helical" evidence="1">
    <location>
        <begin position="169"/>
        <end position="188"/>
    </location>
</feature>
<dbReference type="Pfam" id="PF13905">
    <property type="entry name" value="Thioredoxin_8"/>
    <property type="match status" value="1"/>
</dbReference>